<dbReference type="OrthoDB" id="10557590at2759"/>
<organism evidence="1 2">
    <name type="scientific">Gigaspora margarita</name>
    <dbReference type="NCBI Taxonomy" id="4874"/>
    <lineage>
        <taxon>Eukaryota</taxon>
        <taxon>Fungi</taxon>
        <taxon>Fungi incertae sedis</taxon>
        <taxon>Mucoromycota</taxon>
        <taxon>Glomeromycotina</taxon>
        <taxon>Glomeromycetes</taxon>
        <taxon>Diversisporales</taxon>
        <taxon>Gigasporaceae</taxon>
        <taxon>Gigaspora</taxon>
    </lineage>
</organism>
<dbReference type="Proteomes" id="UP000439903">
    <property type="component" value="Unassembled WGS sequence"/>
</dbReference>
<reference evidence="1 2" key="1">
    <citation type="journal article" date="2019" name="Environ. Microbiol.">
        <title>At the nexus of three kingdoms: the genome of the mycorrhizal fungus Gigaspora margarita provides insights into plant, endobacterial and fungal interactions.</title>
        <authorList>
            <person name="Venice F."/>
            <person name="Ghignone S."/>
            <person name="Salvioli di Fossalunga A."/>
            <person name="Amselem J."/>
            <person name="Novero M."/>
            <person name="Xianan X."/>
            <person name="Sedzielewska Toro K."/>
            <person name="Morin E."/>
            <person name="Lipzen A."/>
            <person name="Grigoriev I.V."/>
            <person name="Henrissat B."/>
            <person name="Martin F.M."/>
            <person name="Bonfante P."/>
        </authorList>
    </citation>
    <scope>NUCLEOTIDE SEQUENCE [LARGE SCALE GENOMIC DNA]</scope>
    <source>
        <strain evidence="1 2">BEG34</strain>
    </source>
</reference>
<accession>A0A8H3X117</accession>
<dbReference type="EMBL" id="WTPW01002350">
    <property type="protein sequence ID" value="KAF0385374.1"/>
    <property type="molecule type" value="Genomic_DNA"/>
</dbReference>
<keyword evidence="2" id="KW-1185">Reference proteome</keyword>
<evidence type="ECO:0000313" key="2">
    <source>
        <dbReference type="Proteomes" id="UP000439903"/>
    </source>
</evidence>
<proteinExistence type="predicted"/>
<protein>
    <submittedName>
        <fullName evidence="1">Uncharacterized protein</fullName>
    </submittedName>
</protein>
<dbReference type="AlphaFoldDB" id="A0A8H3X117"/>
<gene>
    <name evidence="1" type="ORF">F8M41_011474</name>
</gene>
<sequence length="98" mass="11614">MEEFVLKSSFNNKEANTYELTSDFDKETKDKINEFSESNDEFFESNDIIEEEFDKLVATETTNNTNHFCIIVNYNNDQNIVQRYNILENHRVQELSST</sequence>
<name>A0A8H3X117_GIGMA</name>
<evidence type="ECO:0000313" key="1">
    <source>
        <dbReference type="EMBL" id="KAF0385374.1"/>
    </source>
</evidence>
<comment type="caution">
    <text evidence="1">The sequence shown here is derived from an EMBL/GenBank/DDBJ whole genome shotgun (WGS) entry which is preliminary data.</text>
</comment>